<dbReference type="EMBL" id="BK015347">
    <property type="protein sequence ID" value="DAE02583.1"/>
    <property type="molecule type" value="Genomic_DNA"/>
</dbReference>
<protein>
    <submittedName>
        <fullName evidence="1">Uncharacterized protein</fullName>
    </submittedName>
</protein>
<organism evidence="1">
    <name type="scientific">Siphoviridae sp. ctmYS12</name>
    <dbReference type="NCBI Taxonomy" id="2825652"/>
    <lineage>
        <taxon>Viruses</taxon>
        <taxon>Duplodnaviria</taxon>
        <taxon>Heunggongvirae</taxon>
        <taxon>Uroviricota</taxon>
        <taxon>Caudoviricetes</taxon>
    </lineage>
</organism>
<name>A0A8S5P609_9CAUD</name>
<reference evidence="1" key="1">
    <citation type="journal article" date="2021" name="Proc. Natl. Acad. Sci. U.S.A.">
        <title>A Catalog of Tens of Thousands of Viruses from Human Metagenomes Reveals Hidden Associations with Chronic Diseases.</title>
        <authorList>
            <person name="Tisza M.J."/>
            <person name="Buck C.B."/>
        </authorList>
    </citation>
    <scope>NUCLEOTIDE SEQUENCE</scope>
    <source>
        <strain evidence="1">CtmYS12</strain>
    </source>
</reference>
<accession>A0A8S5P609</accession>
<evidence type="ECO:0000313" key="1">
    <source>
        <dbReference type="EMBL" id="DAE02583.1"/>
    </source>
</evidence>
<sequence>MVKKYFRRGGTWQYSHNNATLSNYTTVNVGFLRDGNEEDETQFDIEKYNVGELNELFDEFVKENNFSNVKVLYVEIVKTARTIEELED</sequence>
<proteinExistence type="predicted"/>